<evidence type="ECO:0000256" key="1">
    <source>
        <dbReference type="ARBA" id="ARBA00003822"/>
    </source>
</evidence>
<dbReference type="Pfam" id="PF02729">
    <property type="entry name" value="OTCace_N"/>
    <property type="match status" value="1"/>
</dbReference>
<dbReference type="PANTHER" id="PTHR45753:SF3">
    <property type="entry name" value="ORNITHINE TRANSCARBAMYLASE, MITOCHONDRIAL"/>
    <property type="match status" value="1"/>
</dbReference>
<comment type="caution">
    <text evidence="4">The sequence shown here is derived from an EMBL/GenBank/DDBJ whole genome shotgun (WGS) entry which is preliminary data.</text>
</comment>
<keyword evidence="2" id="KW-0808">Transferase</keyword>
<gene>
    <name evidence="4" type="ORF">N5J06_10905</name>
</gene>
<dbReference type="RefSeq" id="WP_232039162.1">
    <property type="nucleotide sequence ID" value="NZ_JAOCQI010000002.1"/>
</dbReference>
<dbReference type="Proteomes" id="UP001164420">
    <property type="component" value="Unassembled WGS sequence"/>
</dbReference>
<keyword evidence="5" id="KW-1185">Reference proteome</keyword>
<comment type="function">
    <text evidence="1">Reversibly catalyzes the transfer of the carbamoyl group from carbamoyl phosphate (CP) to the N(epsilon) atom of ornithine (ORN) to produce L-citrulline.</text>
</comment>
<dbReference type="InterPro" id="IPR006132">
    <property type="entry name" value="Asp/Orn_carbamoyltranf_P-bd"/>
</dbReference>
<evidence type="ECO:0000313" key="5">
    <source>
        <dbReference type="Proteomes" id="UP001164420"/>
    </source>
</evidence>
<evidence type="ECO:0000313" key="4">
    <source>
        <dbReference type="EMBL" id="MCT7311456.1"/>
    </source>
</evidence>
<name>A0ABT2L7S2_9RALS</name>
<organism evidence="4 5">
    <name type="scientific">Ralstonia mojiangensis</name>
    <dbReference type="NCBI Taxonomy" id="2953895"/>
    <lineage>
        <taxon>Bacteria</taxon>
        <taxon>Pseudomonadati</taxon>
        <taxon>Pseudomonadota</taxon>
        <taxon>Betaproteobacteria</taxon>
        <taxon>Burkholderiales</taxon>
        <taxon>Burkholderiaceae</taxon>
        <taxon>Ralstonia</taxon>
    </lineage>
</organism>
<dbReference type="InterPro" id="IPR036901">
    <property type="entry name" value="Asp/Orn_carbamoylTrfase_sf"/>
</dbReference>
<sequence length="266" mass="29983">MDLIDLSQLTREDVHAIWNLADAPVELLKGNAAWSFEGNGIRTRTTFMQAFRDLGLSFVELPNFLKTAERAVDLAGYLDPFYDVYVVRESNHQRLTEFASASRRPVINAMSSMGHPCEVLTDAYYIDRSVKSIAQARICLWGPPTNVLRSWRELARLLQLSVTHICDERLHEAKTYVNFAKAPSETFDIVITDGWPSGSEGLGRSLTLADLDRMGKPVLLPTPPFSIGRELAFDPLHYQHFAGYKQKEMLLPVQKAILRHALAPLD</sequence>
<dbReference type="EMBL" id="JAOCQI010000002">
    <property type="protein sequence ID" value="MCT7311456.1"/>
    <property type="molecule type" value="Genomic_DNA"/>
</dbReference>
<feature type="domain" description="Aspartate/ornithine carbamoyltransferase carbamoyl-P binding" evidence="3">
    <location>
        <begin position="2"/>
        <end position="126"/>
    </location>
</feature>
<dbReference type="Gene3D" id="3.40.50.1370">
    <property type="entry name" value="Aspartate/ornithine carbamoyltransferase"/>
    <property type="match status" value="2"/>
</dbReference>
<dbReference type="SUPFAM" id="SSF53671">
    <property type="entry name" value="Aspartate/ornithine carbamoyltransferase"/>
    <property type="match status" value="1"/>
</dbReference>
<reference evidence="4 5" key="1">
    <citation type="journal article" date="2023" name="Front. Microbiol.">
        <title>Ralstonia chuxiongensis sp. nov., Ralstonia mojiangensis sp. nov., and Ralstonia soli sp. nov., isolated from tobacco fields, are three novel species in the family Burkholderiaceae.</title>
        <authorList>
            <person name="Lu C.H."/>
            <person name="Zhang Y.Y."/>
            <person name="Jiang N."/>
            <person name="Chen W."/>
            <person name="Shao X."/>
            <person name="Zhao Z.M."/>
            <person name="Lu W.L."/>
            <person name="Hu X."/>
            <person name="Xi Y.X."/>
            <person name="Zou S.Y."/>
            <person name="Wei Q.J."/>
            <person name="Lin Z.L."/>
            <person name="Gong L."/>
            <person name="Gai X.T."/>
            <person name="Zhang L.Q."/>
            <person name="Li J.Y."/>
            <person name="Jin Y."/>
            <person name="Xia Z.Y."/>
        </authorList>
    </citation>
    <scope>NUCLEOTIDE SEQUENCE [LARGE SCALE GENOMIC DNA]</scope>
    <source>
        <strain evidence="4 5">22TCJT01-1</strain>
    </source>
</reference>
<accession>A0ABT2L7S2</accession>
<protein>
    <submittedName>
        <fullName evidence="4">Ornithine carbamoyltransferase</fullName>
    </submittedName>
</protein>
<evidence type="ECO:0000259" key="3">
    <source>
        <dbReference type="Pfam" id="PF02729"/>
    </source>
</evidence>
<dbReference type="PANTHER" id="PTHR45753">
    <property type="entry name" value="ORNITHINE CARBAMOYLTRANSFERASE, MITOCHONDRIAL"/>
    <property type="match status" value="1"/>
</dbReference>
<evidence type="ECO:0000256" key="2">
    <source>
        <dbReference type="ARBA" id="ARBA00022679"/>
    </source>
</evidence>
<proteinExistence type="predicted"/>